<reference evidence="1 2" key="1">
    <citation type="submission" date="2023-07" db="EMBL/GenBank/DDBJ databases">
        <title>Identification of four novel Pseudomonas species associated with bacterial leaf spot of cucurbits.</title>
        <authorList>
            <person name="Fullem K.R."/>
        </authorList>
    </citation>
    <scope>NUCLEOTIDE SEQUENCE [LARGE SCALE GENOMIC DNA]</scope>
    <source>
        <strain evidence="1 2">KFB 138</strain>
    </source>
</reference>
<gene>
    <name evidence="1" type="ORF">Q6A51_19940</name>
</gene>
<sequence>MTVPAHPITTGYKLAQLAEASTLDVIQPGFEISRDAHEIFAALTDYFHEYRDCASDYSARDKLAIYDELQEMVDDLHEHQVAVLYATREVYLRTRGEQPGLEPMKAQITYLIAFERGKAPEQFSVQKKPDFSF</sequence>
<keyword evidence="2" id="KW-1185">Reference proteome</keyword>
<accession>A0ABT9CYS6</accession>
<evidence type="ECO:0000313" key="2">
    <source>
        <dbReference type="Proteomes" id="UP001223016"/>
    </source>
</evidence>
<comment type="caution">
    <text evidence="1">The sequence shown here is derived from an EMBL/GenBank/DDBJ whole genome shotgun (WGS) entry which is preliminary data.</text>
</comment>
<dbReference type="Proteomes" id="UP001223016">
    <property type="component" value="Unassembled WGS sequence"/>
</dbReference>
<dbReference type="RefSeq" id="WP_304575556.1">
    <property type="nucleotide sequence ID" value="NZ_JAUQOO010000017.1"/>
</dbReference>
<name>A0ABT9CYS6_9PSED</name>
<organism evidence="1 2">
    <name type="scientific">Pseudomonas serbiensis</name>
    <dbReference type="NCBI Taxonomy" id="3064350"/>
    <lineage>
        <taxon>Bacteria</taxon>
        <taxon>Pseudomonadati</taxon>
        <taxon>Pseudomonadota</taxon>
        <taxon>Gammaproteobacteria</taxon>
        <taxon>Pseudomonadales</taxon>
        <taxon>Pseudomonadaceae</taxon>
        <taxon>Pseudomonas</taxon>
    </lineage>
</organism>
<evidence type="ECO:0000313" key="1">
    <source>
        <dbReference type="EMBL" id="MDO7929060.1"/>
    </source>
</evidence>
<dbReference type="EMBL" id="JAUQOO010000017">
    <property type="protein sequence ID" value="MDO7929060.1"/>
    <property type="molecule type" value="Genomic_DNA"/>
</dbReference>
<proteinExistence type="predicted"/>
<protein>
    <submittedName>
        <fullName evidence="1">Uncharacterized protein</fullName>
    </submittedName>
</protein>